<reference evidence="6 7" key="1">
    <citation type="journal article" date="2019" name="Sci. Rep.">
        <title>Comparative genomics of chytrid fungi reveal insights into the obligate biotrophic and pathogenic lifestyle of Synchytrium endobioticum.</title>
        <authorList>
            <person name="van de Vossenberg B.T.L.H."/>
            <person name="Warris S."/>
            <person name="Nguyen H.D.T."/>
            <person name="van Gent-Pelzer M.P.E."/>
            <person name="Joly D.L."/>
            <person name="van de Geest H.C."/>
            <person name="Bonants P.J.M."/>
            <person name="Smith D.S."/>
            <person name="Levesque C.A."/>
            <person name="van der Lee T.A.J."/>
        </authorList>
    </citation>
    <scope>NUCLEOTIDE SEQUENCE [LARGE SCALE GENOMIC DNA]</scope>
    <source>
        <strain evidence="6 7">CBS 675.73</strain>
    </source>
</reference>
<protein>
    <recommendedName>
        <fullName evidence="8">Major facilitator superfamily (MFS) profile domain-containing protein</fullName>
    </recommendedName>
</protein>
<gene>
    <name evidence="6" type="ORF">CcCBS67573_g10211</name>
</gene>
<feature type="transmembrane region" description="Helical" evidence="5">
    <location>
        <begin position="321"/>
        <end position="338"/>
    </location>
</feature>
<dbReference type="EMBL" id="QEAP01001268">
    <property type="protein sequence ID" value="TPX48281.1"/>
    <property type="molecule type" value="Genomic_DNA"/>
</dbReference>
<dbReference type="Pfam" id="PF07690">
    <property type="entry name" value="MFS_1"/>
    <property type="match status" value="1"/>
</dbReference>
<feature type="transmembrane region" description="Helical" evidence="5">
    <location>
        <begin position="170"/>
        <end position="190"/>
    </location>
</feature>
<evidence type="ECO:0000256" key="2">
    <source>
        <dbReference type="ARBA" id="ARBA00022692"/>
    </source>
</evidence>
<feature type="transmembrane region" description="Helical" evidence="5">
    <location>
        <begin position="196"/>
        <end position="218"/>
    </location>
</feature>
<keyword evidence="2 5" id="KW-0812">Transmembrane</keyword>
<dbReference type="PANTHER" id="PTHR10924">
    <property type="entry name" value="MAJOR FACILITATOR SUPERFAMILY PROTEIN-RELATED"/>
    <property type="match status" value="1"/>
</dbReference>
<proteinExistence type="predicted"/>
<dbReference type="InterPro" id="IPR049680">
    <property type="entry name" value="FLVCR1-2_SLC49-like"/>
</dbReference>
<dbReference type="AlphaFoldDB" id="A0A507DA22"/>
<feature type="transmembrane region" description="Helical" evidence="5">
    <location>
        <begin position="410"/>
        <end position="433"/>
    </location>
</feature>
<feature type="transmembrane region" description="Helical" evidence="5">
    <location>
        <begin position="375"/>
        <end position="398"/>
    </location>
</feature>
<feature type="transmembrane region" description="Helical" evidence="5">
    <location>
        <begin position="289"/>
        <end position="309"/>
    </location>
</feature>
<accession>A0A507DA22</accession>
<dbReference type="SUPFAM" id="SSF103473">
    <property type="entry name" value="MFS general substrate transporter"/>
    <property type="match status" value="1"/>
</dbReference>
<dbReference type="InterPro" id="IPR011701">
    <property type="entry name" value="MFS"/>
</dbReference>
<keyword evidence="7" id="KW-1185">Reference proteome</keyword>
<evidence type="ECO:0000256" key="4">
    <source>
        <dbReference type="ARBA" id="ARBA00023136"/>
    </source>
</evidence>
<name>A0A507DA22_9FUNG</name>
<evidence type="ECO:0008006" key="8">
    <source>
        <dbReference type="Google" id="ProtNLM"/>
    </source>
</evidence>
<evidence type="ECO:0000313" key="6">
    <source>
        <dbReference type="EMBL" id="TPX48281.1"/>
    </source>
</evidence>
<evidence type="ECO:0000256" key="5">
    <source>
        <dbReference type="SAM" id="Phobius"/>
    </source>
</evidence>
<dbReference type="GO" id="GO:0022857">
    <property type="term" value="F:transmembrane transporter activity"/>
    <property type="evidence" value="ECO:0007669"/>
    <property type="project" value="InterPro"/>
</dbReference>
<dbReference type="OrthoDB" id="422206at2759"/>
<dbReference type="Proteomes" id="UP000320333">
    <property type="component" value="Unassembled WGS sequence"/>
</dbReference>
<keyword evidence="3 5" id="KW-1133">Transmembrane helix</keyword>
<dbReference type="GO" id="GO:0016020">
    <property type="term" value="C:membrane"/>
    <property type="evidence" value="ECO:0007669"/>
    <property type="project" value="UniProtKB-SubCell"/>
</dbReference>
<comment type="caution">
    <text evidence="6">The sequence shown here is derived from an EMBL/GenBank/DDBJ whole genome shotgun (WGS) entry which is preliminary data.</text>
</comment>
<dbReference type="PANTHER" id="PTHR10924:SF6">
    <property type="entry name" value="SOLUTE CARRIER FAMILY 49 MEMBER A3"/>
    <property type="match status" value="1"/>
</dbReference>
<evidence type="ECO:0000256" key="3">
    <source>
        <dbReference type="ARBA" id="ARBA00022989"/>
    </source>
</evidence>
<comment type="subcellular location">
    <subcellularLocation>
        <location evidence="1">Membrane</location>
        <topology evidence="1">Multi-pass membrane protein</topology>
    </subcellularLocation>
</comment>
<dbReference type="InterPro" id="IPR036259">
    <property type="entry name" value="MFS_trans_sf"/>
</dbReference>
<dbReference type="Gene3D" id="1.20.1250.20">
    <property type="entry name" value="MFS general substrate transporter like domains"/>
    <property type="match status" value="2"/>
</dbReference>
<feature type="transmembrane region" description="Helical" evidence="5">
    <location>
        <begin position="344"/>
        <end position="363"/>
    </location>
</feature>
<feature type="transmembrane region" description="Helical" evidence="5">
    <location>
        <begin position="252"/>
        <end position="277"/>
    </location>
</feature>
<sequence length="454" mass="48475">MAYLASDTHQAECVPVAHQPAPQITQIVVSKWRFPVAFAVFLAILSNNAQYSIYGSVTATAAQHFEASTTTITSLALWNSAAFIPSFYPSTWLLDTHGIKAGLIASGVINTLGALIRWLSFYGSTTSSRIAMLYTGSILCGLASPTATDTSTKTAALWFPENERLLANSVMQLGTPLGIALGSFIAPAIVNQDPALIPALNRLMFILAAIFGLSSFLASNNPSTGPPSASAAARQDLPFWEDMLLIVKNGPFWILVWVFAVIIATFGTMVTFVSNYAQPFGYTETDCGNQAIVMVGSGILMSLVVGYILDRTKAHRSTIKILVMLFLAGTGVFYLGCVNPGQLWVLYAGSVLAGIGGIPVVGIAMELGAECSYPVAEAISSGILMLSSQVLTMAMIAATNSLIDPVNGTLWRRLILIVAFAGSALVAAMFYSAPNRRMDLEKQYEERLKLANVQ</sequence>
<evidence type="ECO:0000313" key="7">
    <source>
        <dbReference type="Proteomes" id="UP000320333"/>
    </source>
</evidence>
<organism evidence="6 7">
    <name type="scientific">Chytriomyces confervae</name>
    <dbReference type="NCBI Taxonomy" id="246404"/>
    <lineage>
        <taxon>Eukaryota</taxon>
        <taxon>Fungi</taxon>
        <taxon>Fungi incertae sedis</taxon>
        <taxon>Chytridiomycota</taxon>
        <taxon>Chytridiomycota incertae sedis</taxon>
        <taxon>Chytridiomycetes</taxon>
        <taxon>Chytridiales</taxon>
        <taxon>Chytriomycetaceae</taxon>
        <taxon>Chytriomyces</taxon>
    </lineage>
</organism>
<evidence type="ECO:0000256" key="1">
    <source>
        <dbReference type="ARBA" id="ARBA00004141"/>
    </source>
</evidence>
<keyword evidence="4 5" id="KW-0472">Membrane</keyword>